<sequence>MLGKIRIERNQGLMQLQSLRQTECIMMRRGLVDKHLILRRSNAGPGKGVDLGVRNRQKYGPLSPSFFLTRYNTSSGRVEKLHCISSITKPHHYPEPDTMTHGKESSWEYARGDFVEGHYEINCLVTVYRDVVDGCSSSAEAQFISFILEIIKALLAFVCLSSLEAACCLRSAANLTGKYVLPDPDRYWYTRIQRFREFRKWGCATVHCFGYWLAITRAKLVLWTMARWIGAILVEADALKHSIKVKTKEHAVSSLMHFRLSFLELLLMCLEANFVEDAIVVTISKKLRWSCTKAGGKRDCNHRLVIVGLSLQRFCALFACWVIMESIVKYEPYEIWSATITPTSPSFKCNAIPGIQIPGMEMLEKTLARGCGPAPDTVIRASDGGVEYLDRPCWLLMTVFSRPSCLEPQVTRHEERRLRVTRPDTGSGRRLVNGRLGGVGGRAEDEPFVVWEPVKLANEQAFPPAQPYGFSVPRHQYVYNSDGFIFERGYFERANANICGRCLA</sequence>
<accession>A0ACB6QQH4</accession>
<dbReference type="EMBL" id="MU003514">
    <property type="protein sequence ID" value="KAF2468818.1"/>
    <property type="molecule type" value="Genomic_DNA"/>
</dbReference>
<keyword evidence="2" id="KW-1185">Reference proteome</keyword>
<reference evidence="1" key="1">
    <citation type="journal article" date="2020" name="Stud. Mycol.">
        <title>101 Dothideomycetes genomes: a test case for predicting lifestyles and emergence of pathogens.</title>
        <authorList>
            <person name="Haridas S."/>
            <person name="Albert R."/>
            <person name="Binder M."/>
            <person name="Bloem J."/>
            <person name="Labutti K."/>
            <person name="Salamov A."/>
            <person name="Andreopoulos B."/>
            <person name="Baker S."/>
            <person name="Barry K."/>
            <person name="Bills G."/>
            <person name="Bluhm B."/>
            <person name="Cannon C."/>
            <person name="Castanera R."/>
            <person name="Culley D."/>
            <person name="Daum C."/>
            <person name="Ezra D."/>
            <person name="Gonzalez J."/>
            <person name="Henrissat B."/>
            <person name="Kuo A."/>
            <person name="Liang C."/>
            <person name="Lipzen A."/>
            <person name="Lutzoni F."/>
            <person name="Magnuson J."/>
            <person name="Mondo S."/>
            <person name="Nolan M."/>
            <person name="Ohm R."/>
            <person name="Pangilinan J."/>
            <person name="Park H.-J."/>
            <person name="Ramirez L."/>
            <person name="Alfaro M."/>
            <person name="Sun H."/>
            <person name="Tritt A."/>
            <person name="Yoshinaga Y."/>
            <person name="Zwiers L.-H."/>
            <person name="Turgeon B."/>
            <person name="Goodwin S."/>
            <person name="Spatafora J."/>
            <person name="Crous P."/>
            <person name="Grigoriev I."/>
        </authorList>
    </citation>
    <scope>NUCLEOTIDE SEQUENCE</scope>
    <source>
        <strain evidence="1">ATCC 200398</strain>
    </source>
</reference>
<dbReference type="Proteomes" id="UP000799755">
    <property type="component" value="Unassembled WGS sequence"/>
</dbReference>
<evidence type="ECO:0000313" key="2">
    <source>
        <dbReference type="Proteomes" id="UP000799755"/>
    </source>
</evidence>
<proteinExistence type="predicted"/>
<evidence type="ECO:0000313" key="1">
    <source>
        <dbReference type="EMBL" id="KAF2468818.1"/>
    </source>
</evidence>
<gene>
    <name evidence="1" type="ORF">BDR25DRAFT_357182</name>
</gene>
<protein>
    <submittedName>
        <fullName evidence="1">Uncharacterized protein</fullName>
    </submittedName>
</protein>
<comment type="caution">
    <text evidence="1">The sequence shown here is derived from an EMBL/GenBank/DDBJ whole genome shotgun (WGS) entry which is preliminary data.</text>
</comment>
<organism evidence="1 2">
    <name type="scientific">Lindgomyces ingoldianus</name>
    <dbReference type="NCBI Taxonomy" id="673940"/>
    <lineage>
        <taxon>Eukaryota</taxon>
        <taxon>Fungi</taxon>
        <taxon>Dikarya</taxon>
        <taxon>Ascomycota</taxon>
        <taxon>Pezizomycotina</taxon>
        <taxon>Dothideomycetes</taxon>
        <taxon>Pleosporomycetidae</taxon>
        <taxon>Pleosporales</taxon>
        <taxon>Lindgomycetaceae</taxon>
        <taxon>Lindgomyces</taxon>
    </lineage>
</organism>
<name>A0ACB6QQH4_9PLEO</name>